<evidence type="ECO:0000256" key="1">
    <source>
        <dbReference type="SAM" id="Coils"/>
    </source>
</evidence>
<proteinExistence type="predicted"/>
<sequence>MADLTRLQAAMREQEERLENKIISKQDERFMEITASIRQAIEASVDRRILETLHRTSKSANDALGRSPNSRGACNSISTYSCGTRLARIDFSYALVVMQSNSGYINVKHTLRLTTLLKIFM</sequence>
<name>A0AAQ3P1M3_VIGMU</name>
<dbReference type="AlphaFoldDB" id="A0AAQ3P1M3"/>
<keyword evidence="1" id="KW-0175">Coiled coil</keyword>
<dbReference type="EMBL" id="CP144699">
    <property type="protein sequence ID" value="WVZ18173.1"/>
    <property type="molecule type" value="Genomic_DNA"/>
</dbReference>
<accession>A0AAQ3P1M3</accession>
<gene>
    <name evidence="2" type="ORF">V8G54_005495</name>
</gene>
<feature type="coiled-coil region" evidence="1">
    <location>
        <begin position="1"/>
        <end position="28"/>
    </location>
</feature>
<evidence type="ECO:0000313" key="2">
    <source>
        <dbReference type="EMBL" id="WVZ18173.1"/>
    </source>
</evidence>
<organism evidence="2 3">
    <name type="scientific">Vigna mungo</name>
    <name type="common">Black gram</name>
    <name type="synonym">Phaseolus mungo</name>
    <dbReference type="NCBI Taxonomy" id="3915"/>
    <lineage>
        <taxon>Eukaryota</taxon>
        <taxon>Viridiplantae</taxon>
        <taxon>Streptophyta</taxon>
        <taxon>Embryophyta</taxon>
        <taxon>Tracheophyta</taxon>
        <taxon>Spermatophyta</taxon>
        <taxon>Magnoliopsida</taxon>
        <taxon>eudicotyledons</taxon>
        <taxon>Gunneridae</taxon>
        <taxon>Pentapetalae</taxon>
        <taxon>rosids</taxon>
        <taxon>fabids</taxon>
        <taxon>Fabales</taxon>
        <taxon>Fabaceae</taxon>
        <taxon>Papilionoideae</taxon>
        <taxon>50 kb inversion clade</taxon>
        <taxon>NPAAA clade</taxon>
        <taxon>indigoferoid/millettioid clade</taxon>
        <taxon>Phaseoleae</taxon>
        <taxon>Vigna</taxon>
    </lineage>
</organism>
<reference evidence="2 3" key="1">
    <citation type="journal article" date="2023" name="Life. Sci Alliance">
        <title>Evolutionary insights into 3D genome organization and epigenetic landscape of Vigna mungo.</title>
        <authorList>
            <person name="Junaid A."/>
            <person name="Singh B."/>
            <person name="Bhatia S."/>
        </authorList>
    </citation>
    <scope>NUCLEOTIDE SEQUENCE [LARGE SCALE GENOMIC DNA]</scope>
    <source>
        <strain evidence="2">Urdbean</strain>
    </source>
</reference>
<evidence type="ECO:0000313" key="3">
    <source>
        <dbReference type="Proteomes" id="UP001374535"/>
    </source>
</evidence>
<keyword evidence="3" id="KW-1185">Reference proteome</keyword>
<protein>
    <submittedName>
        <fullName evidence="2">Uncharacterized protein</fullName>
    </submittedName>
</protein>
<dbReference type="Proteomes" id="UP001374535">
    <property type="component" value="Chromosome 2"/>
</dbReference>